<dbReference type="InterPro" id="IPR023415">
    <property type="entry name" value="LDLR_class-A_CS"/>
</dbReference>
<dbReference type="GO" id="GO:0043410">
    <property type="term" value="P:positive regulation of MAPK cascade"/>
    <property type="evidence" value="ECO:0007669"/>
    <property type="project" value="TreeGrafter"/>
</dbReference>
<keyword evidence="4" id="KW-1185">Reference proteome</keyword>
<dbReference type="PROSITE" id="PS01209">
    <property type="entry name" value="LDLRA_1"/>
    <property type="match status" value="1"/>
</dbReference>
<dbReference type="PANTHER" id="PTHR21105">
    <property type="entry name" value="GH16255P"/>
    <property type="match status" value="1"/>
</dbReference>
<evidence type="ECO:0000256" key="1">
    <source>
        <dbReference type="ARBA" id="ARBA00023157"/>
    </source>
</evidence>
<reference evidence="5" key="1">
    <citation type="submission" date="2020-12" db="UniProtKB">
        <authorList>
            <consortium name="WormBaseParasite"/>
        </authorList>
    </citation>
    <scope>IDENTIFICATION</scope>
    <source>
        <strain evidence="5">MHco3</strain>
    </source>
</reference>
<dbReference type="Proteomes" id="UP000025227">
    <property type="component" value="Unplaced"/>
</dbReference>
<dbReference type="PROSITE" id="PS50068">
    <property type="entry name" value="LDLRA_2"/>
    <property type="match status" value="1"/>
</dbReference>
<proteinExistence type="predicted"/>
<dbReference type="SUPFAM" id="SSF57424">
    <property type="entry name" value="LDL receptor-like module"/>
    <property type="match status" value="1"/>
</dbReference>
<dbReference type="Gene3D" id="4.10.400.10">
    <property type="entry name" value="Low-density Lipoprotein Receptor"/>
    <property type="match status" value="1"/>
</dbReference>
<dbReference type="GO" id="GO:0030297">
    <property type="term" value="F:transmembrane receptor protein tyrosine kinase activator activity"/>
    <property type="evidence" value="ECO:0007669"/>
    <property type="project" value="TreeGrafter"/>
</dbReference>
<dbReference type="PANTHER" id="PTHR21105:SF0">
    <property type="entry name" value="GH16255P"/>
    <property type="match status" value="1"/>
</dbReference>
<organism evidence="4 5">
    <name type="scientific">Haemonchus contortus</name>
    <name type="common">Barber pole worm</name>
    <dbReference type="NCBI Taxonomy" id="6289"/>
    <lineage>
        <taxon>Eukaryota</taxon>
        <taxon>Metazoa</taxon>
        <taxon>Ecdysozoa</taxon>
        <taxon>Nematoda</taxon>
        <taxon>Chromadorea</taxon>
        <taxon>Rhabditida</taxon>
        <taxon>Rhabditina</taxon>
        <taxon>Rhabditomorpha</taxon>
        <taxon>Strongyloidea</taxon>
        <taxon>Trichostrongylidae</taxon>
        <taxon>Haemonchus</taxon>
    </lineage>
</organism>
<feature type="chain" id="PRO_5029813655" evidence="3">
    <location>
        <begin position="19"/>
        <end position="118"/>
    </location>
</feature>
<comment type="caution">
    <text evidence="2">Lacks conserved residue(s) required for the propagation of feature annotation.</text>
</comment>
<protein>
    <submittedName>
        <fullName evidence="5">Secreted protein</fullName>
    </submittedName>
</protein>
<accession>A0A7I5EDN7</accession>
<evidence type="ECO:0000313" key="5">
    <source>
        <dbReference type="WBParaSite" id="HCON_00161840-00001"/>
    </source>
</evidence>
<evidence type="ECO:0000256" key="3">
    <source>
        <dbReference type="SAM" id="SignalP"/>
    </source>
</evidence>
<evidence type="ECO:0000313" key="4">
    <source>
        <dbReference type="Proteomes" id="UP000025227"/>
    </source>
</evidence>
<dbReference type="AlphaFoldDB" id="A0A7I5EDN7"/>
<dbReference type="OrthoDB" id="5870811at2759"/>
<dbReference type="InterPro" id="IPR036055">
    <property type="entry name" value="LDL_receptor-like_sf"/>
</dbReference>
<sequence length="118" mass="13375">MPSSVLLAITFLVVVCSAKHRYDRSTRESLTEWRTTECTMLNGEQTEPCPSPGANGDWPCIRYSDLCNGLRDCPNGEDESPVHCHFHHLHRAELDSIREKLHRLNVALNRRTSTTTAL</sequence>
<evidence type="ECO:0000256" key="2">
    <source>
        <dbReference type="PROSITE-ProRule" id="PRU00124"/>
    </source>
</evidence>
<dbReference type="InterPro" id="IPR002172">
    <property type="entry name" value="LDrepeatLR_classA_rpt"/>
</dbReference>
<feature type="signal peptide" evidence="3">
    <location>
        <begin position="1"/>
        <end position="18"/>
    </location>
</feature>
<dbReference type="WBParaSite" id="HCON_00161840-00001">
    <property type="protein sequence ID" value="HCON_00161840-00001"/>
    <property type="gene ID" value="HCON_00161840"/>
</dbReference>
<dbReference type="GO" id="GO:0043195">
    <property type="term" value="C:terminal bouton"/>
    <property type="evidence" value="ECO:0007669"/>
    <property type="project" value="TreeGrafter"/>
</dbReference>
<keyword evidence="3" id="KW-0732">Signal</keyword>
<name>A0A7I5EDN7_HAECO</name>
<keyword evidence="1" id="KW-1015">Disulfide bond</keyword>